<dbReference type="Pfam" id="PF00847">
    <property type="entry name" value="AP2"/>
    <property type="match status" value="1"/>
</dbReference>
<evidence type="ECO:0000256" key="6">
    <source>
        <dbReference type="SAM" id="MobiDB-lite"/>
    </source>
</evidence>
<feature type="domain" description="AP2/ERF" evidence="7">
    <location>
        <begin position="247"/>
        <end position="304"/>
    </location>
</feature>
<feature type="compositionally biased region" description="Low complexity" evidence="6">
    <location>
        <begin position="22"/>
        <end position="44"/>
    </location>
</feature>
<dbReference type="FunFam" id="3.30.730.10:FF:000001">
    <property type="entry name" value="Ethylene-responsive transcription factor 2"/>
    <property type="match status" value="1"/>
</dbReference>
<dbReference type="PANTHER" id="PTHR31194">
    <property type="entry name" value="SHN SHINE , DNA BINDING / TRANSCRIPTION FACTOR"/>
    <property type="match status" value="1"/>
</dbReference>
<evidence type="ECO:0000259" key="7">
    <source>
        <dbReference type="PROSITE" id="PS51032"/>
    </source>
</evidence>
<dbReference type="SMART" id="SM00380">
    <property type="entry name" value="AP2"/>
    <property type="match status" value="1"/>
</dbReference>
<evidence type="ECO:0000313" key="9">
    <source>
        <dbReference type="Proteomes" id="UP000316621"/>
    </source>
</evidence>
<evidence type="ECO:0000256" key="3">
    <source>
        <dbReference type="ARBA" id="ARBA00023125"/>
    </source>
</evidence>
<dbReference type="InterPro" id="IPR050913">
    <property type="entry name" value="AP2/ERF_ERF"/>
</dbReference>
<dbReference type="InterPro" id="IPR036955">
    <property type="entry name" value="AP2/ERF_dom_sf"/>
</dbReference>
<dbReference type="Gramene" id="RZC64858">
    <property type="protein sequence ID" value="RZC64858"/>
    <property type="gene ID" value="C5167_008550"/>
</dbReference>
<dbReference type="GO" id="GO:0003677">
    <property type="term" value="F:DNA binding"/>
    <property type="evidence" value="ECO:0007669"/>
    <property type="project" value="UniProtKB-KW"/>
</dbReference>
<dbReference type="CDD" id="cd00018">
    <property type="entry name" value="AP2"/>
    <property type="match status" value="1"/>
</dbReference>
<dbReference type="SUPFAM" id="SSF54171">
    <property type="entry name" value="DNA-binding domain"/>
    <property type="match status" value="1"/>
</dbReference>
<dbReference type="Gene3D" id="3.30.730.10">
    <property type="entry name" value="AP2/ERF domain"/>
    <property type="match status" value="1"/>
</dbReference>
<dbReference type="OMA" id="QQMGNLR"/>
<dbReference type="GO" id="GO:0005634">
    <property type="term" value="C:nucleus"/>
    <property type="evidence" value="ECO:0007669"/>
    <property type="project" value="UniProtKB-SubCell"/>
</dbReference>
<dbReference type="PRINTS" id="PR00367">
    <property type="entry name" value="ETHRSPELEMNT"/>
</dbReference>
<feature type="region of interest" description="Disordered" evidence="6">
    <location>
        <begin position="1"/>
        <end position="44"/>
    </location>
</feature>
<dbReference type="PROSITE" id="PS51032">
    <property type="entry name" value="AP2_ERF"/>
    <property type="match status" value="1"/>
</dbReference>
<evidence type="ECO:0000256" key="4">
    <source>
        <dbReference type="ARBA" id="ARBA00023163"/>
    </source>
</evidence>
<proteinExistence type="predicted"/>
<evidence type="ECO:0000256" key="2">
    <source>
        <dbReference type="ARBA" id="ARBA00023015"/>
    </source>
</evidence>
<feature type="compositionally biased region" description="Polar residues" evidence="6">
    <location>
        <begin position="445"/>
        <end position="456"/>
    </location>
</feature>
<comment type="subcellular location">
    <subcellularLocation>
        <location evidence="1">Nucleus</location>
    </subcellularLocation>
</comment>
<evidence type="ECO:0000256" key="1">
    <source>
        <dbReference type="ARBA" id="ARBA00004123"/>
    </source>
</evidence>
<name>A0A4Y7JYK6_PAPSO</name>
<feature type="compositionally biased region" description="Basic and acidic residues" evidence="6">
    <location>
        <begin position="143"/>
        <end position="153"/>
    </location>
</feature>
<sequence length="466" mass="51158">MQQQAGGGTNDQGRIRRVGSNQRQQQQQQQQEQDQQEQQQHQQDYVTESAGMTMFSENYSNTREMSAMVSALTQVVSGTTGDHHHWLNNYGSPTSDLSAHLISSTSNNNNTNTVSVSSPSSSSYSSNTSWGGNTNTTPTHGGLKREREDDHHQININISAGHRGGNGGGDGGMIRSNFRGGFIADFKSSPGESSSGKSGSPDGPSNTTSTNIVTSTDQTTTTSSSTPRVKDQQQNNPEEVVVERRRRYRGVRQRPWGKWAAEIRDPHKAARVWLGTFDTAESAARAYDEAALRFRGNRAKLNFPENVSLRPTISVSPTTHFSSVSDSQSTLSPVVQNQSSTSSTFIQSPLGLHHLQSSSSNINRDFIQYTQLLQNSENNPFFQIQQLQQNPYEKMLYPSQSSFPFQSSSTSSSIPYSVFQTNNQHSGYFRPPENSNQGGGGNGSDYPTYSWMNSSHYAPPPPPPPS</sequence>
<organism evidence="8 9">
    <name type="scientific">Papaver somniferum</name>
    <name type="common">Opium poppy</name>
    <dbReference type="NCBI Taxonomy" id="3469"/>
    <lineage>
        <taxon>Eukaryota</taxon>
        <taxon>Viridiplantae</taxon>
        <taxon>Streptophyta</taxon>
        <taxon>Embryophyta</taxon>
        <taxon>Tracheophyta</taxon>
        <taxon>Spermatophyta</taxon>
        <taxon>Magnoliopsida</taxon>
        <taxon>Ranunculales</taxon>
        <taxon>Papaveraceae</taxon>
        <taxon>Papaveroideae</taxon>
        <taxon>Papaver</taxon>
    </lineage>
</organism>
<evidence type="ECO:0000313" key="8">
    <source>
        <dbReference type="EMBL" id="RZC64858.1"/>
    </source>
</evidence>
<keyword evidence="2" id="KW-0805">Transcription regulation</keyword>
<feature type="region of interest" description="Disordered" evidence="6">
    <location>
        <begin position="101"/>
        <end position="246"/>
    </location>
</feature>
<keyword evidence="9" id="KW-1185">Reference proteome</keyword>
<dbReference type="InterPro" id="IPR001471">
    <property type="entry name" value="AP2/ERF_dom"/>
</dbReference>
<protein>
    <recommendedName>
        <fullName evidence="7">AP2/ERF domain-containing protein</fullName>
    </recommendedName>
</protein>
<feature type="compositionally biased region" description="Gly residues" evidence="6">
    <location>
        <begin position="162"/>
        <end position="172"/>
    </location>
</feature>
<reference evidence="8 9" key="1">
    <citation type="journal article" date="2018" name="Science">
        <title>The opium poppy genome and morphinan production.</title>
        <authorList>
            <person name="Guo L."/>
            <person name="Winzer T."/>
            <person name="Yang X."/>
            <person name="Li Y."/>
            <person name="Ning Z."/>
            <person name="He Z."/>
            <person name="Teodor R."/>
            <person name="Lu Y."/>
            <person name="Bowser T.A."/>
            <person name="Graham I.A."/>
            <person name="Ye K."/>
        </authorList>
    </citation>
    <scope>NUCLEOTIDE SEQUENCE [LARGE SCALE GENOMIC DNA]</scope>
    <source>
        <strain evidence="9">cv. HN1</strain>
        <tissue evidence="8">Leaves</tissue>
    </source>
</reference>
<feature type="compositionally biased region" description="Low complexity" evidence="6">
    <location>
        <begin position="188"/>
        <end position="226"/>
    </location>
</feature>
<gene>
    <name evidence="8" type="ORF">C5167_008550</name>
</gene>
<accession>A0A4Y7JYK6</accession>
<dbReference type="Proteomes" id="UP000316621">
    <property type="component" value="Chromosome 6"/>
</dbReference>
<dbReference type="InterPro" id="IPR016177">
    <property type="entry name" value="DNA-bd_dom_sf"/>
</dbReference>
<keyword evidence="3" id="KW-0238">DNA-binding</keyword>
<dbReference type="GO" id="GO:0003700">
    <property type="term" value="F:DNA-binding transcription factor activity"/>
    <property type="evidence" value="ECO:0007669"/>
    <property type="project" value="InterPro"/>
</dbReference>
<keyword evidence="4" id="KW-0804">Transcription</keyword>
<dbReference type="EMBL" id="CM010720">
    <property type="protein sequence ID" value="RZC64858.1"/>
    <property type="molecule type" value="Genomic_DNA"/>
</dbReference>
<dbReference type="AlphaFoldDB" id="A0A4Y7JYK6"/>
<feature type="compositionally biased region" description="Low complexity" evidence="6">
    <location>
        <begin position="103"/>
        <end position="141"/>
    </location>
</feature>
<feature type="region of interest" description="Disordered" evidence="6">
    <location>
        <begin position="423"/>
        <end position="466"/>
    </location>
</feature>
<evidence type="ECO:0000256" key="5">
    <source>
        <dbReference type="ARBA" id="ARBA00023242"/>
    </source>
</evidence>
<keyword evidence="5" id="KW-0539">Nucleus</keyword>
<feature type="compositionally biased region" description="Gly residues" evidence="6">
    <location>
        <begin position="1"/>
        <end position="10"/>
    </location>
</feature>
<dbReference type="PANTHER" id="PTHR31194:SF189">
    <property type="entry name" value="AP2_ERF DOMAIN-CONTAINING PROTEIN"/>
    <property type="match status" value="1"/>
</dbReference>